<reference evidence="1 2" key="1">
    <citation type="journal article" date="2021" name="Hortic Res">
        <title>High-quality reference genome and annotation aids understanding of berry development for evergreen blueberry (Vaccinium darrowii).</title>
        <authorList>
            <person name="Yu J."/>
            <person name="Hulse-Kemp A.M."/>
            <person name="Babiker E."/>
            <person name="Staton M."/>
        </authorList>
    </citation>
    <scope>NUCLEOTIDE SEQUENCE [LARGE SCALE GENOMIC DNA]</scope>
    <source>
        <strain evidence="2">cv. NJ 8807/NJ 8810</strain>
        <tissue evidence="1">Young leaf</tissue>
    </source>
</reference>
<dbReference type="Proteomes" id="UP000828048">
    <property type="component" value="Chromosome 9"/>
</dbReference>
<organism evidence="1 2">
    <name type="scientific">Vaccinium darrowii</name>
    <dbReference type="NCBI Taxonomy" id="229202"/>
    <lineage>
        <taxon>Eukaryota</taxon>
        <taxon>Viridiplantae</taxon>
        <taxon>Streptophyta</taxon>
        <taxon>Embryophyta</taxon>
        <taxon>Tracheophyta</taxon>
        <taxon>Spermatophyta</taxon>
        <taxon>Magnoliopsida</taxon>
        <taxon>eudicotyledons</taxon>
        <taxon>Gunneridae</taxon>
        <taxon>Pentapetalae</taxon>
        <taxon>asterids</taxon>
        <taxon>Ericales</taxon>
        <taxon>Ericaceae</taxon>
        <taxon>Vaccinioideae</taxon>
        <taxon>Vaccinieae</taxon>
        <taxon>Vaccinium</taxon>
    </lineage>
</organism>
<dbReference type="EMBL" id="CM037159">
    <property type="protein sequence ID" value="KAH7866376.1"/>
    <property type="molecule type" value="Genomic_DNA"/>
</dbReference>
<sequence>MESFITLFLDNLADRVNPFSLRKKFTDYGIVTEVFIPDKRGKISRRRFGFVRFNCPISAKIATDKANGSRFMDNTIFVKRAAFNKKGLVNLQKESVFAVNNKDIQNSHNPITSKDFNRGQNYRYGDRSFYKSEFGKGSCPSFANVVSGKKLIDDKRLSVKAQEEDI</sequence>
<evidence type="ECO:0000313" key="2">
    <source>
        <dbReference type="Proteomes" id="UP000828048"/>
    </source>
</evidence>
<proteinExistence type="predicted"/>
<accession>A0ACB7ZL64</accession>
<comment type="caution">
    <text evidence="1">The sequence shown here is derived from an EMBL/GenBank/DDBJ whole genome shotgun (WGS) entry which is preliminary data.</text>
</comment>
<keyword evidence="2" id="KW-1185">Reference proteome</keyword>
<evidence type="ECO:0000313" key="1">
    <source>
        <dbReference type="EMBL" id="KAH7866376.1"/>
    </source>
</evidence>
<protein>
    <submittedName>
        <fullName evidence="1">Uncharacterized protein</fullName>
    </submittedName>
</protein>
<gene>
    <name evidence="1" type="ORF">Vadar_019556</name>
</gene>
<name>A0ACB7ZL64_9ERIC</name>